<dbReference type="InterPro" id="IPR050410">
    <property type="entry name" value="CCR4/nocturin_mRNA_transcr"/>
</dbReference>
<dbReference type="EMBL" id="JANCYW010000008">
    <property type="protein sequence ID" value="KAK4536381.1"/>
    <property type="molecule type" value="Genomic_DNA"/>
</dbReference>
<feature type="domain" description="Endonuclease/exonuclease/phosphatase" evidence="2">
    <location>
        <begin position="25"/>
        <end position="344"/>
    </location>
</feature>
<dbReference type="Pfam" id="PF03372">
    <property type="entry name" value="Exo_endo_phos"/>
    <property type="match status" value="1"/>
</dbReference>
<dbReference type="GO" id="GO:0000175">
    <property type="term" value="F:3'-5'-RNA exonuclease activity"/>
    <property type="evidence" value="ECO:0007669"/>
    <property type="project" value="TreeGrafter"/>
</dbReference>
<sequence>MSGDWAYGPAAVDPDCWSRSFRVVSYNTLAQAYVRSEYFPHCPRAELKFARRSSQLWRQLQALTADVLCLQEVDWYESGLSEHLHGAGYDSVFHRRTGQKRDGCCIAVRRERFALVQAYTWEYNRLAELHDHNERLVRDNVGMAVLLRERESGALLLVATTHLFWDPHDPDVKVAQAAQYVREVVDVAEQHDAPPIVLTGDLNATPDSAVLQLLLSGKTAMPLPLPPSPQTDSAGEQPPQQASADPPPSTAGSDLFDEPVSQPVPIGAGEIILLPGGRSFASAYAAANDGLHDAPWTNRTPKFSGTLDYILIEPARLQVVRVLRVPDLRQADFFLPNCGYPSDHIPVVADLCFS</sequence>
<name>A0AAV9IWD8_CYACA</name>
<proteinExistence type="predicted"/>
<dbReference type="PANTHER" id="PTHR12121">
    <property type="entry name" value="CARBON CATABOLITE REPRESSOR PROTEIN 4"/>
    <property type="match status" value="1"/>
</dbReference>
<organism evidence="3 4">
    <name type="scientific">Cyanidium caldarium</name>
    <name type="common">Red alga</name>
    <dbReference type="NCBI Taxonomy" id="2771"/>
    <lineage>
        <taxon>Eukaryota</taxon>
        <taxon>Rhodophyta</taxon>
        <taxon>Bangiophyceae</taxon>
        <taxon>Cyanidiales</taxon>
        <taxon>Cyanidiaceae</taxon>
        <taxon>Cyanidium</taxon>
    </lineage>
</organism>
<dbReference type="InterPro" id="IPR005135">
    <property type="entry name" value="Endo/exonuclease/phosphatase"/>
</dbReference>
<protein>
    <recommendedName>
        <fullName evidence="2">Endonuclease/exonuclease/phosphatase domain-containing protein</fullName>
    </recommendedName>
</protein>
<evidence type="ECO:0000313" key="3">
    <source>
        <dbReference type="EMBL" id="KAK4536381.1"/>
    </source>
</evidence>
<gene>
    <name evidence="3" type="ORF">CDCA_CDCA08G2406</name>
</gene>
<keyword evidence="4" id="KW-1185">Reference proteome</keyword>
<dbReference type="InterPro" id="IPR036691">
    <property type="entry name" value="Endo/exonu/phosph_ase_sf"/>
</dbReference>
<evidence type="ECO:0000313" key="4">
    <source>
        <dbReference type="Proteomes" id="UP001301350"/>
    </source>
</evidence>
<dbReference type="PANTHER" id="PTHR12121:SF36">
    <property type="entry name" value="ENDONUCLEASE_EXONUCLEASE_PHOSPHATASE DOMAIN-CONTAINING PROTEIN"/>
    <property type="match status" value="1"/>
</dbReference>
<dbReference type="Proteomes" id="UP001301350">
    <property type="component" value="Unassembled WGS sequence"/>
</dbReference>
<dbReference type="SUPFAM" id="SSF56219">
    <property type="entry name" value="DNase I-like"/>
    <property type="match status" value="1"/>
</dbReference>
<comment type="caution">
    <text evidence="3">The sequence shown here is derived from an EMBL/GenBank/DDBJ whole genome shotgun (WGS) entry which is preliminary data.</text>
</comment>
<accession>A0AAV9IWD8</accession>
<dbReference type="AlphaFoldDB" id="A0AAV9IWD8"/>
<dbReference type="Gene3D" id="3.60.10.10">
    <property type="entry name" value="Endonuclease/exonuclease/phosphatase"/>
    <property type="match status" value="1"/>
</dbReference>
<evidence type="ECO:0000256" key="1">
    <source>
        <dbReference type="SAM" id="MobiDB-lite"/>
    </source>
</evidence>
<evidence type="ECO:0000259" key="2">
    <source>
        <dbReference type="Pfam" id="PF03372"/>
    </source>
</evidence>
<feature type="region of interest" description="Disordered" evidence="1">
    <location>
        <begin position="221"/>
        <end position="259"/>
    </location>
</feature>
<reference evidence="3 4" key="1">
    <citation type="submission" date="2022-07" db="EMBL/GenBank/DDBJ databases">
        <title>Genome-wide signatures of adaptation to extreme environments.</title>
        <authorList>
            <person name="Cho C.H."/>
            <person name="Yoon H.S."/>
        </authorList>
    </citation>
    <scope>NUCLEOTIDE SEQUENCE [LARGE SCALE GENOMIC DNA]</scope>
    <source>
        <strain evidence="3 4">DBV 063 E5</strain>
    </source>
</reference>